<dbReference type="Pfam" id="PF04392">
    <property type="entry name" value="ABC_sub_bind"/>
    <property type="match status" value="1"/>
</dbReference>
<keyword evidence="9" id="KW-0175">Coiled coil</keyword>
<evidence type="ECO:0000313" key="14">
    <source>
        <dbReference type="EMBL" id="SKC39053.1"/>
    </source>
</evidence>
<dbReference type="InterPro" id="IPR013656">
    <property type="entry name" value="PAS_4"/>
</dbReference>
<dbReference type="GO" id="GO:0000155">
    <property type="term" value="F:phosphorelay sensor kinase activity"/>
    <property type="evidence" value="ECO:0007669"/>
    <property type="project" value="InterPro"/>
</dbReference>
<accession>A0A1T5IJ86</accession>
<keyword evidence="10" id="KW-0812">Transmembrane</keyword>
<dbReference type="InterPro" id="IPR003661">
    <property type="entry name" value="HisK_dim/P_dom"/>
</dbReference>
<evidence type="ECO:0000256" key="5">
    <source>
        <dbReference type="ARBA" id="ARBA00022741"/>
    </source>
</evidence>
<keyword evidence="10" id="KW-0472">Membrane</keyword>
<evidence type="ECO:0000256" key="6">
    <source>
        <dbReference type="ARBA" id="ARBA00022777"/>
    </source>
</evidence>
<dbReference type="PRINTS" id="PR00344">
    <property type="entry name" value="BCTRLSENSOR"/>
</dbReference>
<dbReference type="InterPro" id="IPR035965">
    <property type="entry name" value="PAS-like_dom_sf"/>
</dbReference>
<dbReference type="EMBL" id="FUZT01000001">
    <property type="protein sequence ID" value="SKC39053.1"/>
    <property type="molecule type" value="Genomic_DNA"/>
</dbReference>
<dbReference type="SUPFAM" id="SSF55874">
    <property type="entry name" value="ATPase domain of HSP90 chaperone/DNA topoisomerase II/histidine kinase"/>
    <property type="match status" value="1"/>
</dbReference>
<proteinExistence type="predicted"/>
<dbReference type="Pfam" id="PF00512">
    <property type="entry name" value="HisKA"/>
    <property type="match status" value="1"/>
</dbReference>
<dbReference type="SMART" id="SM00388">
    <property type="entry name" value="HisKA"/>
    <property type="match status" value="1"/>
</dbReference>
<dbReference type="SUPFAM" id="SSF47384">
    <property type="entry name" value="Homodimeric domain of signal transducing histidine kinase"/>
    <property type="match status" value="1"/>
</dbReference>
<keyword evidence="3" id="KW-0597">Phosphoprotein</keyword>
<evidence type="ECO:0000256" key="8">
    <source>
        <dbReference type="ARBA" id="ARBA00023012"/>
    </source>
</evidence>
<dbReference type="RefSeq" id="WP_079488991.1">
    <property type="nucleotide sequence ID" value="NZ_FUZT01000001.1"/>
</dbReference>
<dbReference type="CDD" id="cd00082">
    <property type="entry name" value="HisKA"/>
    <property type="match status" value="1"/>
</dbReference>
<dbReference type="InterPro" id="IPR036890">
    <property type="entry name" value="HATPase_C_sf"/>
</dbReference>
<reference evidence="14 15" key="1">
    <citation type="submission" date="2017-02" db="EMBL/GenBank/DDBJ databases">
        <authorList>
            <person name="Peterson S.W."/>
        </authorList>
    </citation>
    <scope>NUCLEOTIDE SEQUENCE [LARGE SCALE GENOMIC DNA]</scope>
    <source>
        <strain evidence="14 15">M1</strain>
    </source>
</reference>
<dbReference type="Gene3D" id="3.30.565.10">
    <property type="entry name" value="Histidine kinase-like ATPase, C-terminal domain"/>
    <property type="match status" value="1"/>
</dbReference>
<keyword evidence="15" id="KW-1185">Reference proteome</keyword>
<dbReference type="Gene3D" id="1.10.287.130">
    <property type="match status" value="1"/>
</dbReference>
<dbReference type="InterPro" id="IPR007487">
    <property type="entry name" value="ABC_transpt-TYRBP-like"/>
</dbReference>
<evidence type="ECO:0000259" key="11">
    <source>
        <dbReference type="PROSITE" id="PS50109"/>
    </source>
</evidence>
<dbReference type="STRING" id="36842.SAMN02194393_00430"/>
<dbReference type="Gene3D" id="3.30.450.20">
    <property type="entry name" value="PAS domain"/>
    <property type="match status" value="2"/>
</dbReference>
<dbReference type="PROSITE" id="PS50112">
    <property type="entry name" value="PAS"/>
    <property type="match status" value="2"/>
</dbReference>
<dbReference type="EC" id="2.7.13.3" evidence="2"/>
<dbReference type="SMART" id="SM00091">
    <property type="entry name" value="PAS"/>
    <property type="match status" value="2"/>
</dbReference>
<dbReference type="PROSITE" id="PS50109">
    <property type="entry name" value="HIS_KIN"/>
    <property type="match status" value="1"/>
</dbReference>
<dbReference type="GO" id="GO:0005524">
    <property type="term" value="F:ATP binding"/>
    <property type="evidence" value="ECO:0007669"/>
    <property type="project" value="UniProtKB-KW"/>
</dbReference>
<dbReference type="InterPro" id="IPR000014">
    <property type="entry name" value="PAS"/>
</dbReference>
<dbReference type="Proteomes" id="UP000190285">
    <property type="component" value="Unassembled WGS sequence"/>
</dbReference>
<dbReference type="CDD" id="cd00130">
    <property type="entry name" value="PAS"/>
    <property type="match status" value="2"/>
</dbReference>
<evidence type="ECO:0000313" key="15">
    <source>
        <dbReference type="Proteomes" id="UP000190285"/>
    </source>
</evidence>
<dbReference type="InterPro" id="IPR004358">
    <property type="entry name" value="Sig_transdc_His_kin-like_C"/>
</dbReference>
<keyword evidence="5" id="KW-0547">Nucleotide-binding</keyword>
<sequence>MYRKNKGVSNIIIYCCLVLILCIFLGNISFSRASQRKNILILRAECKNYININELMEGIRDKLGNNKDFNIHIDIINSRNNNIYEMYKIYKERFQHNKFDIVIPCDNISLEFTRKYQNQLFKNMPIIFCNITDDFNYTKLDHSYFTGIINQPDIKSTLNTALKLHPDTRKIMIVNDQSFETINKEKIRKTLDSGYDIEYISCENVNSKEFQDRIQAVNGNVVLLCFGVSKNNAKDMCIFNIKNISSTYRIPSYSISEALIDKGIIGGMMPSGYEHGENVAEIILRILNGEKVKDIPIIKDDSNRFLFDYIEMNKFGIELSDIPKDSEVINKDNYGFYVSRKQFFYKIIPTFIFFLIVIIVIQLINISKLKKVKQKLKKSEERLRTIINATPDLIFIKDGEGKLLDCNKSFLNAFSLNYKGCIGKYAFELAQTNDIYRQSYVSSINKDQKVWEKGRLIQVEDKIVYSDGRTKVFDLIKVPIYEDNGNPRGIVGLARDITTRKQIENKLRESEERYRTLLELLPVTVCLHYEDIIHFVNKAGAEIVGTKDADELIGRSIYEFLHPNYHEMFKEKIEQLYNKGITITSLDKEKLITVDGECIDIECISKCLFYDGKEMILSVMSDIRERKRVEELSKNIKDKEKLLNETLEYDKLRTEFFANVSHELRTPLNIILGVAQMFKILIDDKSLDNNPKSLKKYLNMIEQNTYRLIRIVNNLIDITKMDSGFYEINFQNCDIVNIVENITSSVAKYIEDKKIELIFDTDVEEKIIACDPDKIEKIMLNLLSNATKFSKDNGKIRVNMYDKVDSVVISVKDNGIGIPNEKLKEVFEKFKQVDKSFKRSHEGCGVGLSLVKVLVEMHGGIIYAKSQYNVGSEFIIELPAHVITDKGINPIDGDMKENHVERINIEFSDIYK</sequence>
<organism evidence="14 15">
    <name type="scientific">Maledivibacter halophilus</name>
    <dbReference type="NCBI Taxonomy" id="36842"/>
    <lineage>
        <taxon>Bacteria</taxon>
        <taxon>Bacillati</taxon>
        <taxon>Bacillota</taxon>
        <taxon>Clostridia</taxon>
        <taxon>Peptostreptococcales</taxon>
        <taxon>Caminicellaceae</taxon>
        <taxon>Maledivibacter</taxon>
    </lineage>
</organism>
<evidence type="ECO:0000256" key="7">
    <source>
        <dbReference type="ARBA" id="ARBA00022840"/>
    </source>
</evidence>
<comment type="catalytic activity">
    <reaction evidence="1">
        <text>ATP + protein L-histidine = ADP + protein N-phospho-L-histidine.</text>
        <dbReference type="EC" id="2.7.13.3"/>
    </reaction>
</comment>
<dbReference type="Gene3D" id="3.40.50.2300">
    <property type="match status" value="2"/>
</dbReference>
<dbReference type="InterPro" id="IPR036097">
    <property type="entry name" value="HisK_dim/P_sf"/>
</dbReference>
<keyword evidence="4" id="KW-0808">Transferase</keyword>
<dbReference type="FunFam" id="1.10.287.130:FF:000001">
    <property type="entry name" value="Two-component sensor histidine kinase"/>
    <property type="match status" value="1"/>
</dbReference>
<feature type="domain" description="PAS" evidence="12">
    <location>
        <begin position="379"/>
        <end position="434"/>
    </location>
</feature>
<dbReference type="AlphaFoldDB" id="A0A1T5IJ86"/>
<dbReference type="SMART" id="SM00387">
    <property type="entry name" value="HATPase_c"/>
    <property type="match status" value="1"/>
</dbReference>
<evidence type="ECO:0000256" key="2">
    <source>
        <dbReference type="ARBA" id="ARBA00012438"/>
    </source>
</evidence>
<feature type="domain" description="Histidine kinase" evidence="11">
    <location>
        <begin position="659"/>
        <end position="882"/>
    </location>
</feature>
<evidence type="ECO:0000259" key="13">
    <source>
        <dbReference type="PROSITE" id="PS50113"/>
    </source>
</evidence>
<dbReference type="FunFam" id="3.30.565.10:FF:000037">
    <property type="entry name" value="Hybrid sensor histidine kinase/response regulator"/>
    <property type="match status" value="1"/>
</dbReference>
<dbReference type="InterPro" id="IPR003594">
    <property type="entry name" value="HATPase_dom"/>
</dbReference>
<dbReference type="InterPro" id="IPR000700">
    <property type="entry name" value="PAS-assoc_C"/>
</dbReference>
<feature type="domain" description="PAC" evidence="13">
    <location>
        <begin position="457"/>
        <end position="509"/>
    </location>
</feature>
<keyword evidence="6" id="KW-0418">Kinase</keyword>
<dbReference type="GO" id="GO:0006355">
    <property type="term" value="P:regulation of DNA-templated transcription"/>
    <property type="evidence" value="ECO:0007669"/>
    <property type="project" value="InterPro"/>
</dbReference>
<dbReference type="InterPro" id="IPR005467">
    <property type="entry name" value="His_kinase_dom"/>
</dbReference>
<feature type="coiled-coil region" evidence="9">
    <location>
        <begin position="493"/>
        <end position="520"/>
    </location>
</feature>
<dbReference type="OrthoDB" id="9813394at2"/>
<keyword evidence="8" id="KW-0902">Two-component regulatory system</keyword>
<evidence type="ECO:0000256" key="3">
    <source>
        <dbReference type="ARBA" id="ARBA00022553"/>
    </source>
</evidence>
<dbReference type="Pfam" id="PF08448">
    <property type="entry name" value="PAS_4"/>
    <property type="match status" value="1"/>
</dbReference>
<feature type="domain" description="PAS" evidence="12">
    <location>
        <begin position="510"/>
        <end position="580"/>
    </location>
</feature>
<gene>
    <name evidence="14" type="ORF">SAMN02194393_00430</name>
</gene>
<dbReference type="Pfam" id="PF00989">
    <property type="entry name" value="PAS"/>
    <property type="match status" value="1"/>
</dbReference>
<dbReference type="Pfam" id="PF02518">
    <property type="entry name" value="HATPase_c"/>
    <property type="match status" value="1"/>
</dbReference>
<evidence type="ECO:0000256" key="10">
    <source>
        <dbReference type="SAM" id="Phobius"/>
    </source>
</evidence>
<dbReference type="PANTHER" id="PTHR43547:SF2">
    <property type="entry name" value="HYBRID SIGNAL TRANSDUCTION HISTIDINE KINASE C"/>
    <property type="match status" value="1"/>
</dbReference>
<protein>
    <recommendedName>
        <fullName evidence="2">histidine kinase</fullName>
        <ecNumber evidence="2">2.7.13.3</ecNumber>
    </recommendedName>
</protein>
<evidence type="ECO:0000256" key="9">
    <source>
        <dbReference type="SAM" id="Coils"/>
    </source>
</evidence>
<dbReference type="PROSITE" id="PS50113">
    <property type="entry name" value="PAC"/>
    <property type="match status" value="1"/>
</dbReference>
<dbReference type="InterPro" id="IPR013767">
    <property type="entry name" value="PAS_fold"/>
</dbReference>
<evidence type="ECO:0000256" key="1">
    <source>
        <dbReference type="ARBA" id="ARBA00000085"/>
    </source>
</evidence>
<evidence type="ECO:0000259" key="12">
    <source>
        <dbReference type="PROSITE" id="PS50112"/>
    </source>
</evidence>
<dbReference type="SUPFAM" id="SSF55785">
    <property type="entry name" value="PYP-like sensor domain (PAS domain)"/>
    <property type="match status" value="2"/>
</dbReference>
<keyword evidence="7" id="KW-0067">ATP-binding</keyword>
<feature type="transmembrane region" description="Helical" evidence="10">
    <location>
        <begin position="343"/>
        <end position="366"/>
    </location>
</feature>
<evidence type="ECO:0000256" key="4">
    <source>
        <dbReference type="ARBA" id="ARBA00022679"/>
    </source>
</evidence>
<keyword evidence="10" id="KW-1133">Transmembrane helix</keyword>
<dbReference type="NCBIfam" id="TIGR00229">
    <property type="entry name" value="sensory_box"/>
    <property type="match status" value="2"/>
</dbReference>
<dbReference type="PANTHER" id="PTHR43547">
    <property type="entry name" value="TWO-COMPONENT HISTIDINE KINASE"/>
    <property type="match status" value="1"/>
</dbReference>
<name>A0A1T5IJ86_9FIRM</name>
<feature type="transmembrane region" description="Helical" evidence="10">
    <location>
        <begin position="12"/>
        <end position="30"/>
    </location>
</feature>